<evidence type="ECO:0000256" key="1">
    <source>
        <dbReference type="SAM" id="MobiDB-lite"/>
    </source>
</evidence>
<dbReference type="Gene3D" id="3.80.10.10">
    <property type="entry name" value="Ribonuclease Inhibitor"/>
    <property type="match status" value="1"/>
</dbReference>
<feature type="compositionally biased region" description="Basic and acidic residues" evidence="1">
    <location>
        <begin position="76"/>
        <end position="92"/>
    </location>
</feature>
<gene>
    <name evidence="2" type="ORF">WG66_13251</name>
</gene>
<dbReference type="InterPro" id="IPR032675">
    <property type="entry name" value="LRR_dom_sf"/>
</dbReference>
<evidence type="ECO:0000313" key="3">
    <source>
        <dbReference type="Proteomes" id="UP000054988"/>
    </source>
</evidence>
<evidence type="ECO:0000313" key="2">
    <source>
        <dbReference type="EMBL" id="KTB34171.1"/>
    </source>
</evidence>
<dbReference type="Proteomes" id="UP000054988">
    <property type="component" value="Unassembled WGS sequence"/>
</dbReference>
<protein>
    <submittedName>
        <fullName evidence="2">Uncharacterized protein</fullName>
    </submittedName>
</protein>
<name>A0A0W0FCX6_MONRR</name>
<reference evidence="2 3" key="1">
    <citation type="submission" date="2015-12" db="EMBL/GenBank/DDBJ databases">
        <title>Draft genome sequence of Moniliophthora roreri, the causal agent of frosty pod rot of cacao.</title>
        <authorList>
            <person name="Aime M.C."/>
            <person name="Diaz-Valderrama J.R."/>
            <person name="Kijpornyongpan T."/>
            <person name="Phillips-Mora W."/>
        </authorList>
    </citation>
    <scope>NUCLEOTIDE SEQUENCE [LARGE SCALE GENOMIC DNA]</scope>
    <source>
        <strain evidence="2 3">MCA 2952</strain>
    </source>
</reference>
<sequence>MPRARIYHTLEEKKAANRLKSARYYQRNKELINLRRRARQRDADSSIHHQMGAMSTSPSPSKQEEKNHPSFSLPRPRTERSTFKQDRDEEKASTIQAEPSWLDKLHSIERKITTQLEQYDAKTHQDFLLGVYNHHINDRQNDLLLRTWGTFEKMSRGLNGLADVVLNVYGMGDEYGRVRKLEKEVEEFYVGNLAQMLDKQDQKSLRLVDKNASVSAKGILFATITIPRTVMPISELMRAFLSDQFNDIARHVKHLTWNTLNMIADGTELPEDGELELILGKFKSLKELKLNLHKDTPDLLYRIPFNFACTAGRDLARLLIDGKSKPPSTADFIEDIIAKIAAGNPHDWSQTVQSIAPSNIPPSTPFSSLSNLRGLYIRPGMLKSFQDQIAKPLSFAIPNCPNLTHLTLDIEGPLALSRQPLYAQDTPRLATVFSRVSLDMTLKLEELNVKGMITDIPPSIERHFCLLKRADVGHLHDSLTDRFWTVLGRLGVRLESITSFLDDETRMYLASYSGVVELDLDVGGSYGTTSWQDTDDLYQCFYKFFNTAIARHCDSIRVLHLPEDYYCYIRVADVSVIARCTKLESLRLAVNPIEQCYSVPELDYLSQLLHAAIRHNNLHTMYFSVQDGGYDCDEGQEYNQAKRWMLKERIQEIPLRSDHLCRRLILYVDDRVIYELKRLEAGDGLCLYRFCVVRDDDSDDDEDGYADVDEEFEGPHLVVLILIMLIEMATSRSPETVWEALDGGLVTAMFKAQRFYAYKKPEASGRGGNGGL</sequence>
<feature type="region of interest" description="Disordered" evidence="1">
    <location>
        <begin position="31"/>
        <end position="94"/>
    </location>
</feature>
<accession>A0A0W0FCX6</accession>
<organism evidence="2 3">
    <name type="scientific">Moniliophthora roreri</name>
    <name type="common">Frosty pod rot fungus</name>
    <name type="synonym">Monilia roreri</name>
    <dbReference type="NCBI Taxonomy" id="221103"/>
    <lineage>
        <taxon>Eukaryota</taxon>
        <taxon>Fungi</taxon>
        <taxon>Dikarya</taxon>
        <taxon>Basidiomycota</taxon>
        <taxon>Agaricomycotina</taxon>
        <taxon>Agaricomycetes</taxon>
        <taxon>Agaricomycetidae</taxon>
        <taxon>Agaricales</taxon>
        <taxon>Marasmiineae</taxon>
        <taxon>Marasmiaceae</taxon>
        <taxon>Moniliophthora</taxon>
    </lineage>
</organism>
<proteinExistence type="predicted"/>
<dbReference type="EMBL" id="LATX01002115">
    <property type="protein sequence ID" value="KTB34171.1"/>
    <property type="molecule type" value="Genomic_DNA"/>
</dbReference>
<dbReference type="AlphaFoldDB" id="A0A0W0FCX6"/>
<comment type="caution">
    <text evidence="2">The sequence shown here is derived from an EMBL/GenBank/DDBJ whole genome shotgun (WGS) entry which is preliminary data.</text>
</comment>
<dbReference type="SUPFAM" id="SSF52047">
    <property type="entry name" value="RNI-like"/>
    <property type="match status" value="1"/>
</dbReference>